<proteinExistence type="predicted"/>
<evidence type="ECO:0008006" key="3">
    <source>
        <dbReference type="Google" id="ProtNLM"/>
    </source>
</evidence>
<name>A0A949N9K5_9ACTN</name>
<evidence type="ECO:0000313" key="2">
    <source>
        <dbReference type="Proteomes" id="UP000694501"/>
    </source>
</evidence>
<evidence type="ECO:0000313" key="1">
    <source>
        <dbReference type="EMBL" id="MBU7598983.1"/>
    </source>
</evidence>
<organism evidence="1 2">
    <name type="scientific">Streptomyces tardus</name>
    <dbReference type="NCBI Taxonomy" id="2780544"/>
    <lineage>
        <taxon>Bacteria</taxon>
        <taxon>Bacillati</taxon>
        <taxon>Actinomycetota</taxon>
        <taxon>Actinomycetes</taxon>
        <taxon>Kitasatosporales</taxon>
        <taxon>Streptomycetaceae</taxon>
        <taxon>Streptomyces</taxon>
    </lineage>
</organism>
<dbReference type="EMBL" id="JAELVF020000001">
    <property type="protein sequence ID" value="MBU7598983.1"/>
    <property type="molecule type" value="Genomic_DNA"/>
</dbReference>
<comment type="caution">
    <text evidence="1">The sequence shown here is derived from an EMBL/GenBank/DDBJ whole genome shotgun (WGS) entry which is preliminary data.</text>
</comment>
<gene>
    <name evidence="1" type="ORF">JGS22_015535</name>
</gene>
<dbReference type="Proteomes" id="UP000694501">
    <property type="component" value="Unassembled WGS sequence"/>
</dbReference>
<keyword evidence="2" id="KW-1185">Reference proteome</keyword>
<protein>
    <recommendedName>
        <fullName evidence="3">Transcriptional regulator, AbiEi antitoxin, Type IV TA system</fullName>
    </recommendedName>
</protein>
<sequence>MAHETPLPPRSANRPRNDDTTVVTAAVLRAQGVSAAAVRDLCRTGGPWQAPLPGVYLLHPDEPTEQERLRAVLLYAEGDGSRVPEQGGRPVLSGLAALALYGFRSAPPIAALERIEVLVPRSRRARSSGWARIVHVPRLPPAQEVEGLPLAPVARALADAVAGLTEPAEVHRLLAEAVRARHCESAEIVRELRRGRLLARPQVVDAVDTLLAEGRAVAESRLYALVREGALPQPCWNVELRQPGGPSLGAFDAYWPEHRVAVELDACGPARDRAGSTLWPPRTRQRTTASELGVTVLGLTPDRLREEPRQLAAVLRTALMTAHERGSAAEVLVLPR</sequence>
<reference evidence="1" key="1">
    <citation type="submission" date="2021-06" db="EMBL/GenBank/DDBJ databases">
        <title>Sequencing of actinobacteria type strains.</title>
        <authorList>
            <person name="Nguyen G.-S."/>
            <person name="Wentzel A."/>
        </authorList>
    </citation>
    <scope>NUCLEOTIDE SEQUENCE</scope>
    <source>
        <strain evidence="1">P38-E01</strain>
    </source>
</reference>
<dbReference type="RefSeq" id="WP_211040779.1">
    <property type="nucleotide sequence ID" value="NZ_JAELVF020000001.1"/>
</dbReference>
<accession>A0A949N9K5</accession>
<dbReference type="AlphaFoldDB" id="A0A949N9K5"/>